<dbReference type="InterPro" id="IPR007415">
    <property type="entry name" value="Nitrogenase_MoFe_mat_NifZ"/>
</dbReference>
<comment type="similarity">
    <text evidence="1">Belongs to the NifZ family.</text>
</comment>
<evidence type="ECO:0000256" key="1">
    <source>
        <dbReference type="ARBA" id="ARBA00008027"/>
    </source>
</evidence>
<reference evidence="3 4" key="2">
    <citation type="submission" date="2018-12" db="EMBL/GenBank/DDBJ databases">
        <title>Simiduia agarivorans gen. nov., sp. nov., a marine, agarolytic bacterium isolated from shallow coastal water from Keelung, Taiwan.</title>
        <authorList>
            <person name="Shieh W.Y."/>
        </authorList>
    </citation>
    <scope>NUCLEOTIDE SEQUENCE [LARGE SCALE GENOMIC DNA]</scope>
    <source>
        <strain evidence="3 4">GTF-13</strain>
    </source>
</reference>
<name>A0A3P3VM46_9GAMM</name>
<dbReference type="Pfam" id="PF04319">
    <property type="entry name" value="NifZ"/>
    <property type="match status" value="1"/>
</dbReference>
<reference evidence="3 4" key="1">
    <citation type="submission" date="2018-08" db="EMBL/GenBank/DDBJ databases">
        <authorList>
            <person name="Khan S.A."/>
        </authorList>
    </citation>
    <scope>NUCLEOTIDE SEQUENCE [LARGE SCALE GENOMIC DNA]</scope>
    <source>
        <strain evidence="3 4">GTF-13</strain>
    </source>
</reference>
<sequence length="150" mass="16764">MRAQYDYGDPVRVIRTLRDDGTYPGKHRGERLVKRGSIGHVVDVGTFLQDQLIYRVHFLDDNIQVGCREEELIAASAPWVESRFEFLQPVQAVVDLAVDGAVVVERGDHGQVLKVLRSGEAGAAPTACYQVRFTGRTLQVPERVLQECSQ</sequence>
<dbReference type="RefSeq" id="WP_125017167.1">
    <property type="nucleotide sequence ID" value="NZ_QWEZ01000002.1"/>
</dbReference>
<keyword evidence="2" id="KW-0535">Nitrogen fixation</keyword>
<dbReference type="Proteomes" id="UP000280792">
    <property type="component" value="Unassembled WGS sequence"/>
</dbReference>
<comment type="caution">
    <text evidence="3">The sequence shown here is derived from an EMBL/GenBank/DDBJ whole genome shotgun (WGS) entry which is preliminary data.</text>
</comment>
<dbReference type="EMBL" id="QWEZ01000002">
    <property type="protein sequence ID" value="RRJ82948.1"/>
    <property type="molecule type" value="Genomic_DNA"/>
</dbReference>
<accession>A0A3P3VM46</accession>
<evidence type="ECO:0000313" key="3">
    <source>
        <dbReference type="EMBL" id="RRJ82948.1"/>
    </source>
</evidence>
<evidence type="ECO:0000256" key="2">
    <source>
        <dbReference type="ARBA" id="ARBA00023231"/>
    </source>
</evidence>
<gene>
    <name evidence="3" type="ORF">D0544_13950</name>
</gene>
<protein>
    <submittedName>
        <fullName evidence="3">Nitrogen fixation protein NifZ</fullName>
    </submittedName>
</protein>
<organism evidence="3 4">
    <name type="scientific">Aestuariirhabdus litorea</name>
    <dbReference type="NCBI Taxonomy" id="2528527"/>
    <lineage>
        <taxon>Bacteria</taxon>
        <taxon>Pseudomonadati</taxon>
        <taxon>Pseudomonadota</taxon>
        <taxon>Gammaproteobacteria</taxon>
        <taxon>Oceanospirillales</taxon>
        <taxon>Aestuariirhabdaceae</taxon>
        <taxon>Aestuariirhabdus</taxon>
    </lineage>
</organism>
<keyword evidence="4" id="KW-1185">Reference proteome</keyword>
<evidence type="ECO:0000313" key="4">
    <source>
        <dbReference type="Proteomes" id="UP000280792"/>
    </source>
</evidence>
<dbReference type="GO" id="GO:0009399">
    <property type="term" value="P:nitrogen fixation"/>
    <property type="evidence" value="ECO:0007669"/>
    <property type="project" value="InterPro"/>
</dbReference>
<proteinExistence type="inferred from homology"/>
<dbReference type="AlphaFoldDB" id="A0A3P3VM46"/>